<organism evidence="2">
    <name type="scientific">marine sediment metagenome</name>
    <dbReference type="NCBI Taxonomy" id="412755"/>
    <lineage>
        <taxon>unclassified sequences</taxon>
        <taxon>metagenomes</taxon>
        <taxon>ecological metagenomes</taxon>
    </lineage>
</organism>
<dbReference type="EMBL" id="LAZR01042839">
    <property type="protein sequence ID" value="KKL08539.1"/>
    <property type="molecule type" value="Genomic_DNA"/>
</dbReference>
<protein>
    <submittedName>
        <fullName evidence="2">Uncharacterized protein</fullName>
    </submittedName>
</protein>
<keyword evidence="1" id="KW-0472">Membrane</keyword>
<feature type="transmembrane region" description="Helical" evidence="1">
    <location>
        <begin position="31"/>
        <end position="51"/>
    </location>
</feature>
<accession>A0A0F9AG70</accession>
<comment type="caution">
    <text evidence="2">The sequence shown here is derived from an EMBL/GenBank/DDBJ whole genome shotgun (WGS) entry which is preliminary data.</text>
</comment>
<keyword evidence="1" id="KW-1133">Transmembrane helix</keyword>
<evidence type="ECO:0000256" key="1">
    <source>
        <dbReference type="SAM" id="Phobius"/>
    </source>
</evidence>
<reference evidence="2" key="1">
    <citation type="journal article" date="2015" name="Nature">
        <title>Complex archaea that bridge the gap between prokaryotes and eukaryotes.</title>
        <authorList>
            <person name="Spang A."/>
            <person name="Saw J.H."/>
            <person name="Jorgensen S.L."/>
            <person name="Zaremba-Niedzwiedzka K."/>
            <person name="Martijn J."/>
            <person name="Lind A.E."/>
            <person name="van Eijk R."/>
            <person name="Schleper C."/>
            <person name="Guy L."/>
            <person name="Ettema T.J."/>
        </authorList>
    </citation>
    <scope>NUCLEOTIDE SEQUENCE</scope>
</reference>
<gene>
    <name evidence="2" type="ORF">LCGC14_2574870</name>
</gene>
<sequence length="206" mass="23261">MSSPSDEKGTADEYTRPVVEVPHKVINYSSLTIGAVLLTLGLTVGAGSFWAGMKLLNKSFTDCYARGGVVRLPLAASGGAEGKNSPVWGYFTTVFGKQHYLLSLGLSKEGPEFDSYYREPLVIMGKKEFEKIRKILNKVWKKKVTLPPLTLAVYFVYNFNLSYGPGFMSWSSKIYLNKKKYKRMIERIRDFKPKNLKVECADFQKT</sequence>
<keyword evidence="1" id="KW-0812">Transmembrane</keyword>
<evidence type="ECO:0000313" key="2">
    <source>
        <dbReference type="EMBL" id="KKL08539.1"/>
    </source>
</evidence>
<name>A0A0F9AG70_9ZZZZ</name>
<proteinExistence type="predicted"/>
<dbReference type="AlphaFoldDB" id="A0A0F9AG70"/>
<feature type="non-terminal residue" evidence="2">
    <location>
        <position position="206"/>
    </location>
</feature>